<evidence type="ECO:0000256" key="4">
    <source>
        <dbReference type="ARBA" id="ARBA00022917"/>
    </source>
</evidence>
<dbReference type="Pfam" id="PF05670">
    <property type="entry name" value="NFACT-R_1"/>
    <property type="match status" value="1"/>
</dbReference>
<evidence type="ECO:0000256" key="6">
    <source>
        <dbReference type="SAM" id="MobiDB-lite"/>
    </source>
</evidence>
<evidence type="ECO:0000313" key="8">
    <source>
        <dbReference type="EMBL" id="AYW50423.1"/>
    </source>
</evidence>
<dbReference type="EMBL" id="CP046246">
    <property type="protein sequence ID" value="QGP75510.1"/>
    <property type="molecule type" value="Genomic_DNA"/>
</dbReference>
<dbReference type="RefSeq" id="WP_103892378.1">
    <property type="nucleotide sequence ID" value="NZ_CP027768.1"/>
</dbReference>
<reference evidence="8" key="2">
    <citation type="submission" date="2018-03" db="EMBL/GenBank/DDBJ databases">
        <authorList>
            <person name="Jeon C.O."/>
        </authorList>
    </citation>
    <scope>NUCLEOTIDE SEQUENCE</scope>
    <source>
        <strain evidence="8">LMG 26042</strain>
    </source>
</reference>
<keyword evidence="3 5" id="KW-0694">RNA-binding</keyword>
<dbReference type="KEGG" id="tey:GLW17_00925"/>
<comment type="similarity">
    <text evidence="5">Belongs to the NEMF family.</text>
</comment>
<evidence type="ECO:0000313" key="10">
    <source>
        <dbReference type="Proteomes" id="UP000280475"/>
    </source>
</evidence>
<organism evidence="8 10">
    <name type="scientific">Tetragenococcus halophilus</name>
    <name type="common">Pediococcus halophilus</name>
    <dbReference type="NCBI Taxonomy" id="51669"/>
    <lineage>
        <taxon>Bacteria</taxon>
        <taxon>Bacillati</taxon>
        <taxon>Bacillota</taxon>
        <taxon>Bacilli</taxon>
        <taxon>Lactobacillales</taxon>
        <taxon>Enterococcaceae</taxon>
        <taxon>Tetragenococcus</taxon>
    </lineage>
</organism>
<dbReference type="Gene3D" id="3.40.970.40">
    <property type="entry name" value="fibrinogen binding protein from staphylococcus aureus domain like"/>
    <property type="match status" value="1"/>
</dbReference>
<accession>A0A3G5FJ96</accession>
<feature type="coiled-coil region" evidence="5">
    <location>
        <begin position="380"/>
        <end position="414"/>
    </location>
</feature>
<evidence type="ECO:0000256" key="5">
    <source>
        <dbReference type="HAMAP-Rule" id="MF_00844"/>
    </source>
</evidence>
<evidence type="ECO:0000259" key="7">
    <source>
        <dbReference type="Pfam" id="PF05670"/>
    </source>
</evidence>
<keyword evidence="2 5" id="KW-0699">rRNA-binding</keyword>
<dbReference type="PANTHER" id="PTHR15239">
    <property type="entry name" value="NUCLEAR EXPORT MEDIATOR FACTOR NEMF"/>
    <property type="match status" value="1"/>
</dbReference>
<keyword evidence="5" id="KW-0175">Coiled coil</keyword>
<dbReference type="Pfam" id="PF05833">
    <property type="entry name" value="NFACT_N"/>
    <property type="match status" value="1"/>
</dbReference>
<dbReference type="GO" id="GO:0000049">
    <property type="term" value="F:tRNA binding"/>
    <property type="evidence" value="ECO:0007669"/>
    <property type="project" value="UniProtKB-UniRule"/>
</dbReference>
<evidence type="ECO:0000256" key="1">
    <source>
        <dbReference type="ARBA" id="ARBA00022555"/>
    </source>
</evidence>
<dbReference type="FunFam" id="2.30.310.10:FF:000004">
    <property type="entry name" value="Fibronectin-binding protein A"/>
    <property type="match status" value="1"/>
</dbReference>
<dbReference type="Proteomes" id="UP000280475">
    <property type="component" value="Chromosome"/>
</dbReference>
<dbReference type="AlphaFoldDB" id="A0A3G5FJ96"/>
<keyword evidence="4 5" id="KW-0648">Protein biosynthesis</keyword>
<evidence type="ECO:0000313" key="9">
    <source>
        <dbReference type="EMBL" id="QGP75510.1"/>
    </source>
</evidence>
<dbReference type="Gene3D" id="2.30.310.10">
    <property type="entry name" value="ibrinogen binding protein from staphylococcus aureus domain"/>
    <property type="match status" value="1"/>
</dbReference>
<feature type="domain" description="NFACT RNA-binding" evidence="7">
    <location>
        <begin position="450"/>
        <end position="538"/>
    </location>
</feature>
<dbReference type="GO" id="GO:0072344">
    <property type="term" value="P:rescue of stalled ribosome"/>
    <property type="evidence" value="ECO:0007669"/>
    <property type="project" value="UniProtKB-UniRule"/>
</dbReference>
<keyword evidence="1 5" id="KW-0820">tRNA-binding</keyword>
<dbReference type="GO" id="GO:0019843">
    <property type="term" value="F:rRNA binding"/>
    <property type="evidence" value="ECO:0007669"/>
    <property type="project" value="UniProtKB-UniRule"/>
</dbReference>
<dbReference type="GO" id="GO:1990112">
    <property type="term" value="C:RQC complex"/>
    <property type="evidence" value="ECO:0007669"/>
    <property type="project" value="TreeGrafter"/>
</dbReference>
<dbReference type="PANTHER" id="PTHR15239:SF6">
    <property type="entry name" value="RIBOSOME QUALITY CONTROL COMPLEX SUBUNIT NEMF"/>
    <property type="match status" value="1"/>
</dbReference>
<dbReference type="GO" id="GO:0043023">
    <property type="term" value="F:ribosomal large subunit binding"/>
    <property type="evidence" value="ECO:0007669"/>
    <property type="project" value="UniProtKB-UniRule"/>
</dbReference>
<dbReference type="InterPro" id="IPR051608">
    <property type="entry name" value="RQC_Subunit_NEMF"/>
</dbReference>
<reference evidence="8 10" key="1">
    <citation type="journal article" date="2012" name="Int. J. Syst. Evol. Microbiol.">
        <title>Characterization of Tetragenococcus strains from sugar thick juice reveals a novel species, Tetragenococcus osmophilus sp. nov., and divides Tetragenococcus halophilus into two subspecies, T. halophilus subsp. halophilus subsp. nov. and T. halophilus subsp. flandriensis subsp. nov.</title>
        <authorList>
            <person name="Juste A."/>
            <person name="Van Trappen S."/>
            <person name="Verreth C."/>
            <person name="Cleenwerck I."/>
            <person name="De Vos P."/>
            <person name="Lievens B."/>
            <person name="Willems K.A."/>
        </authorList>
    </citation>
    <scope>NUCLEOTIDE SEQUENCE [LARGE SCALE GENOMIC DNA]</scope>
    <source>
        <strain evidence="8 10">LMG 26042</strain>
    </source>
</reference>
<dbReference type="InterPro" id="IPR008532">
    <property type="entry name" value="NFACT_RNA-bd"/>
</dbReference>
<comment type="function">
    <text evidence="5">Key component of the ribosome quality control system (RQC), a ribosome-associated complex that mediates the extraction of incompletely synthesized nascent chains from stalled ribosomes and their subsequent degradation. RqcH recruits Ala-charged tRNA, and with RqcP directs the elongation of stalled nascent chains on 50S ribosomal subunits, leading to non-templated C-terminal alanine extensions (Ala tail). The Ala tail promotes nascent chain degradation. May add between 1 and at least 8 Ala residues. Binds to stalled 50S ribosomal subunits.</text>
</comment>
<evidence type="ECO:0000256" key="2">
    <source>
        <dbReference type="ARBA" id="ARBA00022730"/>
    </source>
</evidence>
<protein>
    <recommendedName>
        <fullName evidence="5">Rqc2 homolog RqcH</fullName>
        <shortName evidence="5">RqcH</shortName>
    </recommendedName>
</protein>
<proteinExistence type="inferred from homology"/>
<comment type="subunit">
    <text evidence="5">Associates with stalled 50S ribosomal subunits. Binds to RqcP.</text>
</comment>
<reference evidence="9 11" key="3">
    <citation type="submission" date="2019-11" db="EMBL/GenBank/DDBJ databases">
        <authorList>
            <person name="Kim E."/>
            <person name="Lee J."/>
            <person name="Jeon K."/>
            <person name="Lee Y."/>
        </authorList>
    </citation>
    <scope>NUCLEOTIDE SEQUENCE [LARGE SCALE GENOMIC DNA]</scope>
    <source>
        <strain evidence="9 11">YJ1</strain>
    </source>
</reference>
<feature type="region of interest" description="Disordered" evidence="6">
    <location>
        <begin position="432"/>
        <end position="454"/>
    </location>
</feature>
<gene>
    <name evidence="5" type="primary">rqcH</name>
    <name evidence="8" type="ORF">C7H83_08110</name>
    <name evidence="9" type="ORF">GLW17_00925</name>
</gene>
<sequence>MSFDGIFTHLMVEELANQLQNGRVHKIQQPYDHEIVLIVRVQRQNHKLLLSANSNYARIQLTNMRYDNPTTPPNFVMMLRKYLEGAILQSIEQVANDRIIHLTFSHRDELGDLENIVLVVELMGRHSTILLLNQETGKILDAVKHIGLSQNTYRTLLPGATYIAPPKQEVLNPFTADDTQIFDRLSTLEEVTGKALQTQFQGLGRDTADELAFRLNEKPNEKIAVWSDFFTALTQHTQPTYTKTEKREFFTPIVYHHLAQQQIEHDTYPSLSQLLDSFYIEKAERDRVKQQGNFLIKRVENEIKRNQTKLKKREKTLADSKNAEEFRQKGELLTTFMNQVPRGKDQVELANYYNENQPLKISLDPALSPSQNAQKYFQRYQKLRNAVKVVGQQIKDAKDELAYLESVMAQIELASPSDLKLIREELTTQGYIKSPSKKKKKQEKKSQPEHFLASDGTPILVGKNNLQNDRLTMKSAKKTDHWLHAKDIPGSHVIIRSADPAEETVIEAAKLAAYFSKYRFSSSVPVDMVQVKHIRKPNGAKPGFVIYENQNTYFVTPSKADIDQLKKE</sequence>
<dbReference type="InterPro" id="IPR043682">
    <property type="entry name" value="RqcH_bacterial"/>
</dbReference>
<evidence type="ECO:0000256" key="3">
    <source>
        <dbReference type="ARBA" id="ARBA00022884"/>
    </source>
</evidence>
<evidence type="ECO:0000313" key="11">
    <source>
        <dbReference type="Proteomes" id="UP000427886"/>
    </source>
</evidence>
<name>A0A3G5FJ96_TETHA</name>
<dbReference type="HAMAP" id="MF_00844_B">
    <property type="entry name" value="RqcH_B"/>
    <property type="match status" value="1"/>
</dbReference>
<dbReference type="EMBL" id="CP027768">
    <property type="protein sequence ID" value="AYW50423.1"/>
    <property type="molecule type" value="Genomic_DNA"/>
</dbReference>
<dbReference type="Proteomes" id="UP000427886">
    <property type="component" value="Chromosome"/>
</dbReference>